<dbReference type="PANTHER" id="PTHR36222">
    <property type="entry name" value="SERINE PROTEASE INHIBITOR RV3364C"/>
    <property type="match status" value="1"/>
</dbReference>
<reference evidence="2 3" key="1">
    <citation type="submission" date="2018-03" db="EMBL/GenBank/DDBJ databases">
        <title>Genomic Encyclopedia of Archaeal and Bacterial Type Strains, Phase II (KMG-II): from individual species to whole genera.</title>
        <authorList>
            <person name="Goeker M."/>
        </authorList>
    </citation>
    <scope>NUCLEOTIDE SEQUENCE [LARGE SCALE GENOMIC DNA]</scope>
    <source>
        <strain evidence="2 3">DSM 45312</strain>
    </source>
</reference>
<feature type="domain" description="Roadblock/LAMTOR2" evidence="1">
    <location>
        <begin position="12"/>
        <end position="102"/>
    </location>
</feature>
<keyword evidence="3" id="KW-1185">Reference proteome</keyword>
<comment type="caution">
    <text evidence="2">The sequence shown here is derived from an EMBL/GenBank/DDBJ whole genome shotgun (WGS) entry which is preliminary data.</text>
</comment>
<gene>
    <name evidence="2" type="ORF">CLV63_109177</name>
</gene>
<dbReference type="InterPro" id="IPR004942">
    <property type="entry name" value="Roadblock/LAMTOR2_dom"/>
</dbReference>
<dbReference type="AlphaFoldDB" id="A0A2P8DIW6"/>
<dbReference type="Proteomes" id="UP000240542">
    <property type="component" value="Unassembled WGS sequence"/>
</dbReference>
<dbReference type="SMART" id="SM00960">
    <property type="entry name" value="Robl_LC7"/>
    <property type="match status" value="1"/>
</dbReference>
<sequence>MTDTRTSPEGLDWLLDDLVDRTAGARCAIVLSSDGLLTGRSGDLRAADAEHLSAVASALSSLAHGTGQRFGGGRVLQTVVEMEHAFLFVTGVGDGACLALVAGEEADAGLVAYEMNVLVARVGRFLDAAPRGPGAGERRGGPTR</sequence>
<protein>
    <submittedName>
        <fullName evidence="2">Putative regulator of Ras-like GTPase activity (Roadblock/LC7/MglB family)</fullName>
    </submittedName>
</protein>
<evidence type="ECO:0000313" key="2">
    <source>
        <dbReference type="EMBL" id="PSK97173.1"/>
    </source>
</evidence>
<dbReference type="EMBL" id="PYGA01000009">
    <property type="protein sequence ID" value="PSK97173.1"/>
    <property type="molecule type" value="Genomic_DNA"/>
</dbReference>
<dbReference type="PANTHER" id="PTHR36222:SF1">
    <property type="entry name" value="SERINE PROTEASE INHIBITOR RV3364C"/>
    <property type="match status" value="1"/>
</dbReference>
<organism evidence="2 3">
    <name type="scientific">Murinocardiopsis flavida</name>
    <dbReference type="NCBI Taxonomy" id="645275"/>
    <lineage>
        <taxon>Bacteria</taxon>
        <taxon>Bacillati</taxon>
        <taxon>Actinomycetota</taxon>
        <taxon>Actinomycetes</taxon>
        <taxon>Streptosporangiales</taxon>
        <taxon>Nocardiopsidaceae</taxon>
        <taxon>Murinocardiopsis</taxon>
    </lineage>
</organism>
<dbReference type="Gene3D" id="3.30.450.30">
    <property type="entry name" value="Dynein light chain 2a, cytoplasmic"/>
    <property type="match status" value="1"/>
</dbReference>
<dbReference type="InterPro" id="IPR053141">
    <property type="entry name" value="Mycobact_SerProt_Inhib_Rv3364c"/>
</dbReference>
<dbReference type="Pfam" id="PF03259">
    <property type="entry name" value="Robl_LC7"/>
    <property type="match status" value="1"/>
</dbReference>
<dbReference type="SUPFAM" id="SSF103196">
    <property type="entry name" value="Roadblock/LC7 domain"/>
    <property type="match status" value="1"/>
</dbReference>
<accession>A0A2P8DIW6</accession>
<evidence type="ECO:0000259" key="1">
    <source>
        <dbReference type="SMART" id="SM00960"/>
    </source>
</evidence>
<proteinExistence type="predicted"/>
<evidence type="ECO:0000313" key="3">
    <source>
        <dbReference type="Proteomes" id="UP000240542"/>
    </source>
</evidence>
<dbReference type="OrthoDB" id="5187023at2"/>
<dbReference type="RefSeq" id="WP_106583560.1">
    <property type="nucleotide sequence ID" value="NZ_PYGA01000009.1"/>
</dbReference>
<name>A0A2P8DIW6_9ACTN</name>